<proteinExistence type="predicted"/>
<evidence type="ECO:0000256" key="3">
    <source>
        <dbReference type="ARBA" id="ARBA00044768"/>
    </source>
</evidence>
<evidence type="ECO:0000313" key="7">
    <source>
        <dbReference type="Proteomes" id="UP001605036"/>
    </source>
</evidence>
<feature type="region of interest" description="Disordered" evidence="5">
    <location>
        <begin position="34"/>
        <end position="58"/>
    </location>
</feature>
<evidence type="ECO:0000313" key="6">
    <source>
        <dbReference type="EMBL" id="KAL2613796.1"/>
    </source>
</evidence>
<evidence type="ECO:0000256" key="4">
    <source>
        <dbReference type="ARBA" id="ARBA00047303"/>
    </source>
</evidence>
<organism evidence="6 7">
    <name type="scientific">Riccia fluitans</name>
    <dbReference type="NCBI Taxonomy" id="41844"/>
    <lineage>
        <taxon>Eukaryota</taxon>
        <taxon>Viridiplantae</taxon>
        <taxon>Streptophyta</taxon>
        <taxon>Embryophyta</taxon>
        <taxon>Marchantiophyta</taxon>
        <taxon>Marchantiopsida</taxon>
        <taxon>Marchantiidae</taxon>
        <taxon>Marchantiales</taxon>
        <taxon>Ricciaceae</taxon>
        <taxon>Riccia</taxon>
    </lineage>
</organism>
<comment type="catalytic activity">
    <reaction evidence="2">
        <text>ssDNA + n NTP = ssDNA/pppN(pN)n-1 hybrid + (n-1) diphosphate.</text>
        <dbReference type="EC" id="2.7.7.102"/>
    </reaction>
</comment>
<gene>
    <name evidence="6" type="ORF">R1flu_025488</name>
</gene>
<protein>
    <recommendedName>
        <fullName evidence="1">DNA-directed primase/polymerase protein</fullName>
        <ecNumber evidence="3">2.7.7.102</ecNumber>
    </recommendedName>
</protein>
<dbReference type="Proteomes" id="UP001605036">
    <property type="component" value="Unassembled WGS sequence"/>
</dbReference>
<dbReference type="InterPro" id="IPR044917">
    <property type="entry name" value="PRIMPOL"/>
</dbReference>
<name>A0ABD1Y0Y4_9MARC</name>
<feature type="region of interest" description="Disordered" evidence="5">
    <location>
        <begin position="571"/>
        <end position="592"/>
    </location>
</feature>
<dbReference type="PANTHER" id="PTHR31399:SF0">
    <property type="entry name" value="DNA-DIRECTED PRIMASE_POLYMERASE PROTEIN"/>
    <property type="match status" value="1"/>
</dbReference>
<dbReference type="GO" id="GO:0003887">
    <property type="term" value="F:DNA-directed DNA polymerase activity"/>
    <property type="evidence" value="ECO:0007669"/>
    <property type="project" value="UniProtKB-EC"/>
</dbReference>
<dbReference type="AlphaFoldDB" id="A0ABD1Y0Y4"/>
<dbReference type="PANTHER" id="PTHR31399">
    <property type="entry name" value="DNA-DIRECTED PRIMASE / POLYMERASE PROTEIN"/>
    <property type="match status" value="1"/>
</dbReference>
<evidence type="ECO:0000256" key="1">
    <source>
        <dbReference type="ARBA" id="ARBA00026139"/>
    </source>
</evidence>
<comment type="catalytic activity">
    <reaction evidence="4">
        <text>DNA(n) + a 2'-deoxyribonucleoside 5'-triphosphate = DNA(n+1) + diphosphate</text>
        <dbReference type="Rhea" id="RHEA:22508"/>
        <dbReference type="Rhea" id="RHEA-COMP:17339"/>
        <dbReference type="Rhea" id="RHEA-COMP:17340"/>
        <dbReference type="ChEBI" id="CHEBI:33019"/>
        <dbReference type="ChEBI" id="CHEBI:61560"/>
        <dbReference type="ChEBI" id="CHEBI:173112"/>
        <dbReference type="EC" id="2.7.7.7"/>
    </reaction>
    <physiologicalReaction direction="left-to-right" evidence="4">
        <dbReference type="Rhea" id="RHEA:22509"/>
    </physiologicalReaction>
</comment>
<dbReference type="Pfam" id="PF03121">
    <property type="entry name" value="Herpes_UL52"/>
    <property type="match status" value="1"/>
</dbReference>
<accession>A0ABD1Y0Y4</accession>
<dbReference type="EC" id="2.7.7.102" evidence="3"/>
<sequence>MANDKHSVVDRLVQCFDRGVAQRIQNERRDTMVPITPTKRPACNPNASSTDEMSSDVEMRTPQTSINFLSRLNASFTRGAEKVSPEIGGKQISPGVFYGSPFGKPSNKPLHILRLLNEIQNDLEKNHSRDVESPGAFKPASAARAAIWATFPKQEQAIQFAESNLDSGVAVFQYQDHMNGQRRFLATTYTEFWQRYRTMLPEHRHHYEIIQEGKPCHLYFDLEFNRKANPESDGEAKVDILLSLVQTIFLEIYALEYDHSWAIELDSSTKDKFSRHVIIRVPGAAFRDNSNVGLFVGEICRRIHHQCEGNEDLNRLFVLKGESLASHHTELFIDQAVYSRNRSFRLPFSSKAGKVAKLLPTRRFRSMKLEERDLFMDSLICRVDDKCDRLLTFCSETGGRGGTMNYATWKENPCLPSKRPGLSMSGRSPFPALDVFVESVACIGNIPGKIRSWYWFSEYGVVVYNISDNRFCENIGRPHKSNNVMYVVDFRTAGYYQKCHDPDCRGYRSPLRPVPGHTIPPEYSQLSVSQPCGRSGDDFVEGRQQIRLFEEDSDDETWWEEVASSVAFIESQTQQSQRTNKEPSAFNREGDVTEDDDWWTAVLPELAALEYCMITQPK</sequence>
<keyword evidence="7" id="KW-1185">Reference proteome</keyword>
<evidence type="ECO:0000256" key="2">
    <source>
        <dbReference type="ARBA" id="ARBA00044677"/>
    </source>
</evidence>
<evidence type="ECO:0000256" key="5">
    <source>
        <dbReference type="SAM" id="MobiDB-lite"/>
    </source>
</evidence>
<dbReference type="EMBL" id="JBHFFA010000007">
    <property type="protein sequence ID" value="KAL2613796.1"/>
    <property type="molecule type" value="Genomic_DNA"/>
</dbReference>
<comment type="caution">
    <text evidence="6">The sequence shown here is derived from an EMBL/GenBank/DDBJ whole genome shotgun (WGS) entry which is preliminary data.</text>
</comment>
<reference evidence="6 7" key="1">
    <citation type="submission" date="2024-09" db="EMBL/GenBank/DDBJ databases">
        <title>Chromosome-scale assembly of Riccia fluitans.</title>
        <authorList>
            <person name="Paukszto L."/>
            <person name="Sawicki J."/>
            <person name="Karawczyk K."/>
            <person name="Piernik-Szablinska J."/>
            <person name="Szczecinska M."/>
            <person name="Mazdziarz M."/>
        </authorList>
    </citation>
    <scope>NUCLEOTIDE SEQUENCE [LARGE SCALE GENOMIC DNA]</scope>
    <source>
        <strain evidence="6">Rf_01</strain>
        <tissue evidence="6">Aerial parts of the thallus</tissue>
    </source>
</reference>